<accession>A0ABQ9CLM9</accession>
<evidence type="ECO:0000313" key="2">
    <source>
        <dbReference type="EMBL" id="KAJ7404972.1"/>
    </source>
</evidence>
<sequence>MTETAMQTTKISEDGWRGGRDSTAAHLEDHGEAAVPLQPMEVHSGAEIYLQPLKYPTTKQVDVPKGGCDPLESPCRITFLARTCRPVEFTLKLTLEQF</sequence>
<evidence type="ECO:0000313" key="3">
    <source>
        <dbReference type="Proteomes" id="UP001145742"/>
    </source>
</evidence>
<proteinExistence type="predicted"/>
<dbReference type="EMBL" id="WHWB01034736">
    <property type="protein sequence ID" value="KAJ7404972.1"/>
    <property type="molecule type" value="Genomic_DNA"/>
</dbReference>
<reference evidence="2" key="1">
    <citation type="submission" date="2019-10" db="EMBL/GenBank/DDBJ databases">
        <authorList>
            <person name="Soares A.E.R."/>
            <person name="Aleixo A."/>
            <person name="Schneider P."/>
            <person name="Miyaki C.Y."/>
            <person name="Schneider M.P."/>
            <person name="Mello C."/>
            <person name="Vasconcelos A.T.R."/>
        </authorList>
    </citation>
    <scope>NUCLEOTIDE SEQUENCE</scope>
    <source>
        <tissue evidence="2">Muscle</tissue>
    </source>
</reference>
<name>A0ABQ9CLM9_9PASS</name>
<evidence type="ECO:0000256" key="1">
    <source>
        <dbReference type="SAM" id="MobiDB-lite"/>
    </source>
</evidence>
<organism evidence="2 3">
    <name type="scientific">Willisornis vidua</name>
    <name type="common">Xingu scale-backed antbird</name>
    <dbReference type="NCBI Taxonomy" id="1566151"/>
    <lineage>
        <taxon>Eukaryota</taxon>
        <taxon>Metazoa</taxon>
        <taxon>Chordata</taxon>
        <taxon>Craniata</taxon>
        <taxon>Vertebrata</taxon>
        <taxon>Euteleostomi</taxon>
        <taxon>Archelosauria</taxon>
        <taxon>Archosauria</taxon>
        <taxon>Dinosauria</taxon>
        <taxon>Saurischia</taxon>
        <taxon>Theropoda</taxon>
        <taxon>Coelurosauria</taxon>
        <taxon>Aves</taxon>
        <taxon>Neognathae</taxon>
        <taxon>Neoaves</taxon>
        <taxon>Telluraves</taxon>
        <taxon>Australaves</taxon>
        <taxon>Passeriformes</taxon>
        <taxon>Thamnophilidae</taxon>
        <taxon>Willisornis</taxon>
    </lineage>
</organism>
<protein>
    <submittedName>
        <fullName evidence="2">Uncharacterized protein</fullName>
    </submittedName>
</protein>
<gene>
    <name evidence="2" type="ORF">WISP_142299</name>
</gene>
<feature type="compositionally biased region" description="Basic and acidic residues" evidence="1">
    <location>
        <begin position="11"/>
        <end position="20"/>
    </location>
</feature>
<feature type="region of interest" description="Disordered" evidence="1">
    <location>
        <begin position="1"/>
        <end position="23"/>
    </location>
</feature>
<keyword evidence="3" id="KW-1185">Reference proteome</keyword>
<comment type="caution">
    <text evidence="2">The sequence shown here is derived from an EMBL/GenBank/DDBJ whole genome shotgun (WGS) entry which is preliminary data.</text>
</comment>
<feature type="compositionally biased region" description="Polar residues" evidence="1">
    <location>
        <begin position="1"/>
        <end position="10"/>
    </location>
</feature>
<dbReference type="Proteomes" id="UP001145742">
    <property type="component" value="Unassembled WGS sequence"/>
</dbReference>